<comment type="caution">
    <text evidence="5">The sequence shown here is derived from an EMBL/GenBank/DDBJ whole genome shotgun (WGS) entry which is preliminary data.</text>
</comment>
<name>A0A8S1F9I3_9PELO</name>
<evidence type="ECO:0000256" key="2">
    <source>
        <dbReference type="ARBA" id="ARBA00022927"/>
    </source>
</evidence>
<evidence type="ECO:0000256" key="3">
    <source>
        <dbReference type="ARBA" id="ARBA00046326"/>
    </source>
</evidence>
<dbReference type="InterPro" id="IPR040314">
    <property type="entry name" value="DOP1"/>
</dbReference>
<keyword evidence="1" id="KW-0813">Transport</keyword>
<comment type="similarity">
    <text evidence="3">Belongs to the DOP1 family.</text>
</comment>
<organism evidence="5 6">
    <name type="scientific">Caenorhabditis bovis</name>
    <dbReference type="NCBI Taxonomy" id="2654633"/>
    <lineage>
        <taxon>Eukaryota</taxon>
        <taxon>Metazoa</taxon>
        <taxon>Ecdysozoa</taxon>
        <taxon>Nematoda</taxon>
        <taxon>Chromadorea</taxon>
        <taxon>Rhabditida</taxon>
        <taxon>Rhabditina</taxon>
        <taxon>Rhabditomorpha</taxon>
        <taxon>Rhabditoidea</taxon>
        <taxon>Rhabditidae</taxon>
        <taxon>Peloderinae</taxon>
        <taxon>Caenorhabditis</taxon>
    </lineage>
</organism>
<dbReference type="PANTHER" id="PTHR14042:SF24">
    <property type="entry name" value="PROTEIN DOPEY-1 HOMOLOG"/>
    <property type="match status" value="1"/>
</dbReference>
<dbReference type="InterPro" id="IPR007249">
    <property type="entry name" value="DOP1_N"/>
</dbReference>
<sequence>MNSNDGPLKLRSRLARIGRCVRCSLRYAMPVGIHLRNSIDVRDLIKNTMLDFDFAITMPMNLLDRLRKRVGRTQFYRAFWQVVADFPDCHVAAMMYLYRAFDKTKTTAQQMYLFGDSLEFMMEGFIEVAQDYDNTKAIEYLQRFLVRAFPLDGPHLSEAQLLELVEHCIFFVLHSDGPLVTSFYTWILNSTDHSDLSFFYDRSCELILTAMNRFLNVNTLKGAIHPEYRYVDIADVKIYTEILLCRVLIQMQKRTELGRVLFVKMFPRLIDKADEFHRGPRDFSGRRTSPQYRRMYEFEQYCGNLTDQLEPDFFWEYVLGCFELIADNQTDNISNFARLINGCFFGARCFDNDSEVCGIKVIQAIMSFLSCREMLTKCYRDDIITIAGVAQKIVLNLIERMPTNDEERGILIDLREQCIAALSMACELYVPKRSQNYVAGLNHTTQLLSNFLSVPIGPNLEGIESERVSSWIFNVLRVISVHEWLVQFADGNHGDALTRASLLQFLSHAYVKANEFERTSLLTRADRAHLDRIDVFATGVEAAWIGLEQQQSFMYHTQVTRLIREAHSRNSAESSSEIENMIIERLLSGNNANTAKTFKKLYEVIRSDNGKPFNTIPLILFNI</sequence>
<dbReference type="GO" id="GO:0005829">
    <property type="term" value="C:cytosol"/>
    <property type="evidence" value="ECO:0007669"/>
    <property type="project" value="GOC"/>
</dbReference>
<gene>
    <name evidence="5" type="ORF">CBOVIS_LOCUS9577</name>
</gene>
<proteinExistence type="inferred from homology"/>
<dbReference type="GO" id="GO:0015031">
    <property type="term" value="P:protein transport"/>
    <property type="evidence" value="ECO:0007669"/>
    <property type="project" value="UniProtKB-KW"/>
</dbReference>
<dbReference type="Proteomes" id="UP000494206">
    <property type="component" value="Unassembled WGS sequence"/>
</dbReference>
<evidence type="ECO:0000313" key="5">
    <source>
        <dbReference type="EMBL" id="CAB3407690.1"/>
    </source>
</evidence>
<feature type="domain" description="DOP1 N-terminal" evidence="4">
    <location>
        <begin position="60"/>
        <end position="191"/>
    </location>
</feature>
<dbReference type="Pfam" id="PF04118">
    <property type="entry name" value="Dopey_N"/>
    <property type="match status" value="1"/>
</dbReference>
<dbReference type="GO" id="GO:0006895">
    <property type="term" value="P:Golgi to endosome transport"/>
    <property type="evidence" value="ECO:0007669"/>
    <property type="project" value="InterPro"/>
</dbReference>
<dbReference type="AlphaFoldDB" id="A0A8S1F9I3"/>
<keyword evidence="6" id="KW-1185">Reference proteome</keyword>
<protein>
    <recommendedName>
        <fullName evidence="4">DOP1 N-terminal domain-containing protein</fullName>
    </recommendedName>
</protein>
<evidence type="ECO:0000256" key="1">
    <source>
        <dbReference type="ARBA" id="ARBA00022448"/>
    </source>
</evidence>
<reference evidence="5 6" key="1">
    <citation type="submission" date="2020-04" db="EMBL/GenBank/DDBJ databases">
        <authorList>
            <person name="Laetsch R D."/>
            <person name="Stevens L."/>
            <person name="Kumar S."/>
            <person name="Blaxter L. M."/>
        </authorList>
    </citation>
    <scope>NUCLEOTIDE SEQUENCE [LARGE SCALE GENOMIC DNA]</scope>
</reference>
<accession>A0A8S1F9I3</accession>
<dbReference type="OrthoDB" id="297643at2759"/>
<evidence type="ECO:0000313" key="6">
    <source>
        <dbReference type="Proteomes" id="UP000494206"/>
    </source>
</evidence>
<dbReference type="GO" id="GO:0005802">
    <property type="term" value="C:trans-Golgi network"/>
    <property type="evidence" value="ECO:0007669"/>
    <property type="project" value="TreeGrafter"/>
</dbReference>
<dbReference type="GO" id="GO:0005768">
    <property type="term" value="C:endosome"/>
    <property type="evidence" value="ECO:0007669"/>
    <property type="project" value="TreeGrafter"/>
</dbReference>
<dbReference type="PANTHER" id="PTHR14042">
    <property type="entry name" value="DOPEY-RELATED"/>
    <property type="match status" value="1"/>
</dbReference>
<keyword evidence="2" id="KW-0653">Protein transport</keyword>
<dbReference type="EMBL" id="CADEPM010000006">
    <property type="protein sequence ID" value="CAB3407690.1"/>
    <property type="molecule type" value="Genomic_DNA"/>
</dbReference>
<evidence type="ECO:0000259" key="4">
    <source>
        <dbReference type="Pfam" id="PF04118"/>
    </source>
</evidence>